<protein>
    <submittedName>
        <fullName evidence="2">Plasmid partitioning associated protein 2</fullName>
    </submittedName>
</protein>
<dbReference type="EMBL" id="CP000987">
    <property type="protein sequence ID" value="ACH94120.1"/>
    <property type="molecule type" value="Genomic_DNA"/>
</dbReference>
<dbReference type="KEGG" id="bdu:BDU_5023"/>
<evidence type="ECO:0000313" key="3">
    <source>
        <dbReference type="Proteomes" id="UP000000611"/>
    </source>
</evidence>
<dbReference type="InterPro" id="IPR003459">
    <property type="entry name" value="Borrelia_plasmid_OrfA"/>
</dbReference>
<accession>B5RP34</accession>
<keyword evidence="2" id="KW-0614">Plasmid</keyword>
<dbReference type="HOGENOM" id="CLU_066594_0_0_12"/>
<feature type="region of interest" description="Disordered" evidence="1">
    <location>
        <begin position="186"/>
        <end position="207"/>
    </location>
</feature>
<keyword evidence="3" id="KW-1185">Reference proteome</keyword>
<proteinExistence type="predicted"/>
<evidence type="ECO:0000256" key="1">
    <source>
        <dbReference type="SAM" id="MobiDB-lite"/>
    </source>
</evidence>
<organism evidence="2 3">
    <name type="scientific">Borrelia duttonii (strain Ly)</name>
    <dbReference type="NCBI Taxonomy" id="412419"/>
    <lineage>
        <taxon>Bacteria</taxon>
        <taxon>Pseudomonadati</taxon>
        <taxon>Spirochaetota</taxon>
        <taxon>Spirochaetia</taxon>
        <taxon>Spirochaetales</taxon>
        <taxon>Borreliaceae</taxon>
        <taxon>Borrelia</taxon>
    </lineage>
</organism>
<sequence>MSTFCYNIYNFFYKKIFLLRIGLLFSNNCVIMNSSKTEFLRSLVMEDIKKPINKYQHKLIVLISTLNYINSTFKQYNQNKILYYFNNNLNNNGQKKATLKTLQSYLYKLEKEFQVTSNYYRHLGENCGTEIHYKLRFSKKICHYKINRHFKDKKEERFQQRANSYHQQTCTNNGSLKKNGSAEKWECINNNSNNKNNKKKKKELKKTERENAQLEKYIKKCEFKDDKYLSILNLETTKEIKIEKLIELKKEENKRERERNKSNRLIGRQQELEKALAETKEVLKKEGYDEKQLETEIQKAYEKYKDKPHFIVESSKYGDLGQIVKRIKKTVECKKKGKKEDHKQIRNNIFSILIDQLKNKVEVKVLVPMLRNYLSNQVDLKYSQVFNNHYYYEILEMVEGKEHLKIEEYEKIVD</sequence>
<reference evidence="2 3" key="1">
    <citation type="journal article" date="2008" name="PLoS Genet.">
        <title>The genome of Borrelia recurrentis, the agent of deadly louse-borne relapsing fever, is a degraded subset of tick-borne Borrelia duttonii.</title>
        <authorList>
            <person name="Lescot M."/>
            <person name="Audic S."/>
            <person name="Robert C."/>
            <person name="Nguyen T.T."/>
            <person name="Blanc G."/>
            <person name="Cutler S.J."/>
            <person name="Wincker P."/>
            <person name="Couloux A."/>
            <person name="Claverie J.-M."/>
            <person name="Raoult D."/>
            <person name="Drancourt M."/>
        </authorList>
    </citation>
    <scope>NUCLEOTIDE SEQUENCE [LARGE SCALE GENOMIC DNA]</scope>
    <source>
        <strain evidence="2 3">Ly</strain>
    </source>
</reference>
<dbReference type="AlphaFoldDB" id="B5RP34"/>
<geneLocation type="plasmid" evidence="2 3">
    <name>pl40</name>
</geneLocation>
<dbReference type="Pfam" id="PF02414">
    <property type="entry name" value="Borrelia_orfA"/>
    <property type="match status" value="1"/>
</dbReference>
<gene>
    <name evidence="2" type="primary">ppap2</name>
    <name evidence="2" type="ordered locus">BDU_5023</name>
</gene>
<name>B5RP34_BORDL</name>
<evidence type="ECO:0000313" key="2">
    <source>
        <dbReference type="EMBL" id="ACH94120.1"/>
    </source>
</evidence>
<dbReference type="Proteomes" id="UP000000611">
    <property type="component" value="Plasmid pl40"/>
</dbReference>